<dbReference type="InterPro" id="IPR009448">
    <property type="entry name" value="UDP-g_GGtrans"/>
</dbReference>
<dbReference type="EMBL" id="JAHFZB010000011">
    <property type="protein sequence ID" value="KAK6484017.1"/>
    <property type="molecule type" value="Genomic_DNA"/>
</dbReference>
<dbReference type="InterPro" id="IPR040693">
    <property type="entry name" value="UGGT_TRXL_1"/>
</dbReference>
<feature type="domain" description="UGGT thioredoxin-like" evidence="1">
    <location>
        <begin position="50"/>
        <end position="106"/>
    </location>
</feature>
<organism evidence="2 3">
    <name type="scientific">Huso huso</name>
    <name type="common">Beluga</name>
    <name type="synonym">Acipenser huso</name>
    <dbReference type="NCBI Taxonomy" id="61971"/>
    <lineage>
        <taxon>Eukaryota</taxon>
        <taxon>Metazoa</taxon>
        <taxon>Chordata</taxon>
        <taxon>Craniata</taxon>
        <taxon>Vertebrata</taxon>
        <taxon>Euteleostomi</taxon>
        <taxon>Actinopterygii</taxon>
        <taxon>Chondrostei</taxon>
        <taxon>Acipenseriformes</taxon>
        <taxon>Acipenseridae</taxon>
        <taxon>Huso</taxon>
    </lineage>
</organism>
<proteinExistence type="predicted"/>
<reference evidence="2 3" key="1">
    <citation type="submission" date="2021-05" db="EMBL/GenBank/DDBJ databases">
        <authorList>
            <person name="Zahm M."/>
            <person name="Klopp C."/>
            <person name="Cabau C."/>
            <person name="Kuhl H."/>
            <person name="Suciu R."/>
            <person name="Ciorpac M."/>
            <person name="Holostenco D."/>
            <person name="Gessner J."/>
            <person name="Wuertz S."/>
            <person name="Hohne C."/>
            <person name="Stock M."/>
            <person name="Gislard M."/>
            <person name="Lluch J."/>
            <person name="Milhes M."/>
            <person name="Lampietro C."/>
            <person name="Lopez Roques C."/>
            <person name="Donnadieu C."/>
            <person name="Du K."/>
            <person name="Schartl M."/>
            <person name="Guiguen Y."/>
        </authorList>
    </citation>
    <scope>NUCLEOTIDE SEQUENCE [LARGE SCALE GENOMIC DNA]</scope>
    <source>
        <strain evidence="2">Hh-F2</strain>
        <tissue evidence="2">Blood</tissue>
    </source>
</reference>
<dbReference type="Pfam" id="PF18400">
    <property type="entry name" value="Thioredoxin_12"/>
    <property type="match status" value="1"/>
</dbReference>
<evidence type="ECO:0000259" key="1">
    <source>
        <dbReference type="Pfam" id="PF18400"/>
    </source>
</evidence>
<dbReference type="Proteomes" id="UP001369086">
    <property type="component" value="Unassembled WGS sequence"/>
</dbReference>
<sequence length="123" mass="13367">MAALKGVKAGFGMFSKIGILAASVLTWLCAAPVMGDSKGVTTSLTAKWPSTPLLLEASEFLAEESQDIFWDFVEVNQEIGPNEHGDTDHSYYHLIKRASQFLCSSHVEVGIIPSTVQSFQGEF</sequence>
<dbReference type="PANTHER" id="PTHR11226:SF3">
    <property type="entry name" value="UDP-GLUCOSE:GLYCOPROTEIN GLUCOSYLTRANSFERASE 1"/>
    <property type="match status" value="1"/>
</dbReference>
<evidence type="ECO:0000313" key="2">
    <source>
        <dbReference type="EMBL" id="KAK6484017.1"/>
    </source>
</evidence>
<dbReference type="PANTHER" id="PTHR11226">
    <property type="entry name" value="UDP-GLUCOSE GLYCOPROTEIN:GLUCOSYLTRANSFERASE"/>
    <property type="match status" value="1"/>
</dbReference>
<keyword evidence="3" id="KW-1185">Reference proteome</keyword>
<gene>
    <name evidence="2" type="ORF">HHUSO_G13664</name>
</gene>
<evidence type="ECO:0000313" key="3">
    <source>
        <dbReference type="Proteomes" id="UP001369086"/>
    </source>
</evidence>
<comment type="caution">
    <text evidence="2">The sequence shown here is derived from an EMBL/GenBank/DDBJ whole genome shotgun (WGS) entry which is preliminary data.</text>
</comment>
<accession>A0ABR0ZGS7</accession>
<protein>
    <submittedName>
        <fullName evidence="2">UDP-glucose:glycoprotein glucosyltransferase 1-like isoform X1</fullName>
    </submittedName>
</protein>
<name>A0ABR0ZGS7_HUSHU</name>